<protein>
    <submittedName>
        <fullName evidence="9">BT1 family, putative</fullName>
    </submittedName>
</protein>
<name>A0A7G2CHI2_9TRYP</name>
<dbReference type="NCBIfam" id="TIGR00788">
    <property type="entry name" value="fbt"/>
    <property type="match status" value="1"/>
</dbReference>
<evidence type="ECO:0000256" key="4">
    <source>
        <dbReference type="ARBA" id="ARBA00022692"/>
    </source>
</evidence>
<feature type="region of interest" description="Disordered" evidence="7">
    <location>
        <begin position="603"/>
        <end position="623"/>
    </location>
</feature>
<feature type="transmembrane region" description="Helical" evidence="8">
    <location>
        <begin position="455"/>
        <end position="475"/>
    </location>
</feature>
<feature type="transmembrane region" description="Helical" evidence="8">
    <location>
        <begin position="69"/>
        <end position="88"/>
    </location>
</feature>
<organism evidence="9 10">
    <name type="scientific">Angomonas deanei</name>
    <dbReference type="NCBI Taxonomy" id="59799"/>
    <lineage>
        <taxon>Eukaryota</taxon>
        <taxon>Discoba</taxon>
        <taxon>Euglenozoa</taxon>
        <taxon>Kinetoplastea</taxon>
        <taxon>Metakinetoplastina</taxon>
        <taxon>Trypanosomatida</taxon>
        <taxon>Trypanosomatidae</taxon>
        <taxon>Strigomonadinae</taxon>
        <taxon>Angomonas</taxon>
    </lineage>
</organism>
<dbReference type="PANTHER" id="PTHR31585:SF51">
    <property type="entry name" value="TRANSPORTER, PUTATIVE-RELATED"/>
    <property type="match status" value="1"/>
</dbReference>
<feature type="transmembrane region" description="Helical" evidence="8">
    <location>
        <begin position="382"/>
        <end position="400"/>
    </location>
</feature>
<feature type="transmembrane region" description="Helical" evidence="8">
    <location>
        <begin position="564"/>
        <end position="585"/>
    </location>
</feature>
<comment type="subcellular location">
    <subcellularLocation>
        <location evidence="1">Membrane</location>
        <topology evidence="1">Multi-pass membrane protein</topology>
    </subcellularLocation>
</comment>
<gene>
    <name evidence="9" type="ORF">ADEAN_000681500</name>
</gene>
<evidence type="ECO:0000256" key="1">
    <source>
        <dbReference type="ARBA" id="ARBA00004141"/>
    </source>
</evidence>
<feature type="transmembrane region" description="Helical" evidence="8">
    <location>
        <begin position="360"/>
        <end position="377"/>
    </location>
</feature>
<evidence type="ECO:0000256" key="8">
    <source>
        <dbReference type="SAM" id="Phobius"/>
    </source>
</evidence>
<keyword evidence="4 8" id="KW-0812">Transmembrane</keyword>
<dbReference type="Proteomes" id="UP000515908">
    <property type="component" value="Chromosome 13"/>
</dbReference>
<keyword evidence="10" id="KW-1185">Reference proteome</keyword>
<comment type="similarity">
    <text evidence="2">Belongs to the major facilitator superfamily. Folate-biopterin transporter (TC 2.A.71) family.</text>
</comment>
<feature type="transmembrane region" description="Helical" evidence="8">
    <location>
        <begin position="163"/>
        <end position="181"/>
    </location>
</feature>
<dbReference type="PANTHER" id="PTHR31585">
    <property type="entry name" value="FOLATE-BIOPTERIN TRANSPORTER 1, CHLOROPLASTIC"/>
    <property type="match status" value="1"/>
</dbReference>
<evidence type="ECO:0000313" key="9">
    <source>
        <dbReference type="EMBL" id="CAD2219310.1"/>
    </source>
</evidence>
<accession>A0A7G2CHI2</accession>
<dbReference type="InterPro" id="IPR039309">
    <property type="entry name" value="BT1"/>
</dbReference>
<dbReference type="InterPro" id="IPR004324">
    <property type="entry name" value="FBT"/>
</dbReference>
<evidence type="ECO:0000256" key="7">
    <source>
        <dbReference type="SAM" id="MobiDB-lite"/>
    </source>
</evidence>
<feature type="transmembrane region" description="Helical" evidence="8">
    <location>
        <begin position="134"/>
        <end position="151"/>
    </location>
</feature>
<keyword evidence="6 8" id="KW-0472">Membrane</keyword>
<feature type="transmembrane region" description="Helical" evidence="8">
    <location>
        <begin position="334"/>
        <end position="354"/>
    </location>
</feature>
<proteinExistence type="inferred from homology"/>
<evidence type="ECO:0000256" key="5">
    <source>
        <dbReference type="ARBA" id="ARBA00022989"/>
    </source>
</evidence>
<dbReference type="VEuPathDB" id="TriTrypDB:ADEAN_000681500"/>
<feature type="transmembrane region" description="Helical" evidence="8">
    <location>
        <begin position="424"/>
        <end position="448"/>
    </location>
</feature>
<sequence length="623" mass="69995">MGVTQALTVGAANYTIMNSRRPIFRDRYGITDSERINRLMTLFQLGGCLKCVIAPISDIFPIFGYSKRWYCFGSALLGGAFGFAYCLLPKNSSSANSAAAFLFLTTFCKHNVDILCQGMYSRRIRYSPSAGPEMVSWVWWAIFLGDFITLMQGKLSDQGKPEVGVIIASILQILPAFLFLFNKWTFREETNAVERRIDAIKDAQDGNITVKLQPAAAQLYHYVQDKNRKKAGRHTAPTQEPMGEVILNEPITAEQELEEKEAAIELEEQPTEVAALSGGKLLRIQHKNNMPQEVEEEVERSPIPINFQTIHAIRCGQIPILECNGFVAKRHWRLLILCGILAACAIVLTVVNLLGTTWQLLWAHIAVFCAIIIGAYAILPRLIAGCCVAIYLVFALYLKFPGELDRFYLLNKCGRKSPQMDYTFYYTIGYLIMYIAGMFATIAFTPIFSHRRFQFTFIFTTCLQVIASLIDIIIIERWNIAIGIPDKATWICGFEIIYETVHVMHFMPTMILMSRIVPRGSESILFSIAAGYSFLGQTMANTMGSILLGLAFKPKGCDFTNIRNLVIVGHMCLPLLQIPLAFLLLPHCRICDDIDIHGNVKKAKKKGNDPNKVAKNSTWEKAK</sequence>
<dbReference type="SUPFAM" id="SSF103473">
    <property type="entry name" value="MFS general substrate transporter"/>
    <property type="match status" value="1"/>
</dbReference>
<dbReference type="EMBL" id="LR877157">
    <property type="protein sequence ID" value="CAD2219310.1"/>
    <property type="molecule type" value="Genomic_DNA"/>
</dbReference>
<dbReference type="GO" id="GO:0016020">
    <property type="term" value="C:membrane"/>
    <property type="evidence" value="ECO:0007669"/>
    <property type="project" value="UniProtKB-SubCell"/>
</dbReference>
<reference evidence="9 10" key="1">
    <citation type="submission" date="2020-08" db="EMBL/GenBank/DDBJ databases">
        <authorList>
            <person name="Newling K."/>
            <person name="Davey J."/>
            <person name="Forrester S."/>
        </authorList>
    </citation>
    <scope>NUCLEOTIDE SEQUENCE [LARGE SCALE GENOMIC DNA]</scope>
    <source>
        <strain evidence="10">Crithidia deanei Carvalho (ATCC PRA-265)</strain>
    </source>
</reference>
<dbReference type="Pfam" id="PF03092">
    <property type="entry name" value="BT1"/>
    <property type="match status" value="1"/>
</dbReference>
<keyword evidence="5 8" id="KW-1133">Transmembrane helix</keyword>
<dbReference type="InterPro" id="IPR036259">
    <property type="entry name" value="MFS_trans_sf"/>
</dbReference>
<keyword evidence="3" id="KW-0813">Transport</keyword>
<feature type="transmembrane region" description="Helical" evidence="8">
    <location>
        <begin position="524"/>
        <end position="552"/>
    </location>
</feature>
<evidence type="ECO:0000256" key="6">
    <source>
        <dbReference type="ARBA" id="ARBA00023136"/>
    </source>
</evidence>
<dbReference type="AlphaFoldDB" id="A0A7G2CHI2"/>
<evidence type="ECO:0000256" key="2">
    <source>
        <dbReference type="ARBA" id="ARBA00007015"/>
    </source>
</evidence>
<evidence type="ECO:0000313" key="10">
    <source>
        <dbReference type="Proteomes" id="UP000515908"/>
    </source>
</evidence>
<evidence type="ECO:0000256" key="3">
    <source>
        <dbReference type="ARBA" id="ARBA00022448"/>
    </source>
</evidence>